<dbReference type="AlphaFoldDB" id="A0AA94EIA6"/>
<dbReference type="InterPro" id="IPR002197">
    <property type="entry name" value="HTH_Fis"/>
</dbReference>
<dbReference type="PRINTS" id="PR01590">
    <property type="entry name" value="HTHFIS"/>
</dbReference>
<dbReference type="GO" id="GO:0000156">
    <property type="term" value="F:phosphorelay response regulator activity"/>
    <property type="evidence" value="ECO:0007669"/>
    <property type="project" value="TreeGrafter"/>
</dbReference>
<evidence type="ECO:0000256" key="2">
    <source>
        <dbReference type="PROSITE-ProRule" id="PRU00169"/>
    </source>
</evidence>
<dbReference type="InterPro" id="IPR001789">
    <property type="entry name" value="Sig_transdc_resp-reg_receiver"/>
</dbReference>
<keyword evidence="5" id="KW-1185">Reference proteome</keyword>
<dbReference type="Pfam" id="PF02954">
    <property type="entry name" value="HTH_8"/>
    <property type="match status" value="1"/>
</dbReference>
<dbReference type="Gene3D" id="3.40.50.2300">
    <property type="match status" value="1"/>
</dbReference>
<proteinExistence type="predicted"/>
<accession>A0AA94EIA6</accession>
<organism evidence="4 5">
    <name type="scientific">Idiomarina aquatica</name>
    <dbReference type="NCBI Taxonomy" id="1327752"/>
    <lineage>
        <taxon>Bacteria</taxon>
        <taxon>Pseudomonadati</taxon>
        <taxon>Pseudomonadota</taxon>
        <taxon>Gammaproteobacteria</taxon>
        <taxon>Alteromonadales</taxon>
        <taxon>Idiomarinaceae</taxon>
        <taxon>Idiomarina</taxon>
    </lineage>
</organism>
<gene>
    <name evidence="4" type="ORF">CWE23_06170</name>
</gene>
<name>A0AA94EIA6_9GAMM</name>
<evidence type="ECO:0000256" key="1">
    <source>
        <dbReference type="ARBA" id="ARBA00023125"/>
    </source>
</evidence>
<comment type="caution">
    <text evidence="4">The sequence shown here is derived from an EMBL/GenBank/DDBJ whole genome shotgun (WGS) entry which is preliminary data.</text>
</comment>
<evidence type="ECO:0000313" key="5">
    <source>
        <dbReference type="Proteomes" id="UP000286680"/>
    </source>
</evidence>
<dbReference type="PANTHER" id="PTHR48111:SF56">
    <property type="entry name" value="TETRATHIONATE RESPONSE REGULATORY PROTEIN TTRR"/>
    <property type="match status" value="1"/>
</dbReference>
<dbReference type="Proteomes" id="UP000286680">
    <property type="component" value="Unassembled WGS sequence"/>
</dbReference>
<dbReference type="GO" id="GO:0005829">
    <property type="term" value="C:cytosol"/>
    <property type="evidence" value="ECO:0007669"/>
    <property type="project" value="TreeGrafter"/>
</dbReference>
<feature type="domain" description="Response regulatory" evidence="3">
    <location>
        <begin position="6"/>
        <end position="119"/>
    </location>
</feature>
<dbReference type="GO" id="GO:0000976">
    <property type="term" value="F:transcription cis-regulatory region binding"/>
    <property type="evidence" value="ECO:0007669"/>
    <property type="project" value="TreeGrafter"/>
</dbReference>
<dbReference type="SMART" id="SM00448">
    <property type="entry name" value="REC"/>
    <property type="match status" value="1"/>
</dbReference>
<dbReference type="EMBL" id="PIPS01000001">
    <property type="protein sequence ID" value="RUO45575.1"/>
    <property type="molecule type" value="Genomic_DNA"/>
</dbReference>
<dbReference type="GO" id="GO:0032993">
    <property type="term" value="C:protein-DNA complex"/>
    <property type="evidence" value="ECO:0007669"/>
    <property type="project" value="TreeGrafter"/>
</dbReference>
<dbReference type="RefSeq" id="WP_105305370.1">
    <property type="nucleotide sequence ID" value="NZ_PIPS01000001.1"/>
</dbReference>
<dbReference type="InterPro" id="IPR011006">
    <property type="entry name" value="CheY-like_superfamily"/>
</dbReference>
<dbReference type="GO" id="GO:0006355">
    <property type="term" value="P:regulation of DNA-templated transcription"/>
    <property type="evidence" value="ECO:0007669"/>
    <property type="project" value="TreeGrafter"/>
</dbReference>
<sequence length="175" mass="19771">MTIKHSILLIDDDSSFCQVLSRRLEHHGYSVDVIHSGEESLTATTGPYDVILLDMMLGNENGIEFIEPLMTKHQPQQLIVLTGYASIATTVEAIKRGATDYLAKPVSSREIIERLEGKPQNLPDDPQPLSPAQVEWEYIQRVLQQNQGNISKTARELGMHRRTLQRKLAKKRPNT</sequence>
<protein>
    <submittedName>
        <fullName evidence="4">Two-component system response regulator</fullName>
    </submittedName>
</protein>
<dbReference type="PANTHER" id="PTHR48111">
    <property type="entry name" value="REGULATOR OF RPOS"/>
    <property type="match status" value="1"/>
</dbReference>
<dbReference type="Pfam" id="PF00072">
    <property type="entry name" value="Response_reg"/>
    <property type="match status" value="1"/>
</dbReference>
<dbReference type="Gene3D" id="1.10.10.60">
    <property type="entry name" value="Homeodomain-like"/>
    <property type="match status" value="1"/>
</dbReference>
<dbReference type="SUPFAM" id="SSF52172">
    <property type="entry name" value="CheY-like"/>
    <property type="match status" value="1"/>
</dbReference>
<evidence type="ECO:0000259" key="3">
    <source>
        <dbReference type="PROSITE" id="PS50110"/>
    </source>
</evidence>
<feature type="modified residue" description="4-aspartylphosphate" evidence="2">
    <location>
        <position position="54"/>
    </location>
</feature>
<evidence type="ECO:0000313" key="4">
    <source>
        <dbReference type="EMBL" id="RUO45575.1"/>
    </source>
</evidence>
<dbReference type="PROSITE" id="PS50110">
    <property type="entry name" value="RESPONSE_REGULATORY"/>
    <property type="match status" value="1"/>
</dbReference>
<keyword evidence="1" id="KW-0238">DNA-binding</keyword>
<keyword evidence="2" id="KW-0597">Phosphoprotein</keyword>
<dbReference type="InterPro" id="IPR039420">
    <property type="entry name" value="WalR-like"/>
</dbReference>
<reference evidence="5" key="1">
    <citation type="journal article" date="2018" name="Front. Microbiol.">
        <title>Genome-Based Analysis Reveals the Taxonomy and Diversity of the Family Idiomarinaceae.</title>
        <authorList>
            <person name="Liu Y."/>
            <person name="Lai Q."/>
            <person name="Shao Z."/>
        </authorList>
    </citation>
    <scope>NUCLEOTIDE SEQUENCE [LARGE SCALE GENOMIC DNA]</scope>
    <source>
        <strain evidence="5">SN-14</strain>
    </source>
</reference>